<accession>A0A3R7JYQ1</accession>
<reference evidence="3 4" key="1">
    <citation type="journal article" date="2018" name="BMC Genomics">
        <title>Genomic comparison of Trypanosoma conorhini and Trypanosoma rangeli to Trypanosoma cruzi strains of high and low virulence.</title>
        <authorList>
            <person name="Bradwell K.R."/>
            <person name="Koparde V.N."/>
            <person name="Matveyev A.V."/>
            <person name="Serrano M.G."/>
            <person name="Alves J.M."/>
            <person name="Parikh H."/>
            <person name="Huang B."/>
            <person name="Lee V."/>
            <person name="Espinosa-Alvarez O."/>
            <person name="Ortiz P.A."/>
            <person name="Costa-Martins A.G."/>
            <person name="Teixeira M.M."/>
            <person name="Buck G.A."/>
        </authorList>
    </citation>
    <scope>NUCLEOTIDE SEQUENCE [LARGE SCALE GENOMIC DNA]</scope>
    <source>
        <strain evidence="3 4">025E</strain>
    </source>
</reference>
<feature type="compositionally biased region" description="Polar residues" evidence="2">
    <location>
        <begin position="470"/>
        <end position="480"/>
    </location>
</feature>
<dbReference type="OrthoDB" id="273035at2759"/>
<feature type="coiled-coil region" evidence="1">
    <location>
        <begin position="44"/>
        <end position="74"/>
    </location>
</feature>
<gene>
    <name evidence="3" type="ORF">Tco025E_09113</name>
</gene>
<dbReference type="AlphaFoldDB" id="A0A3R7JYQ1"/>
<evidence type="ECO:0000313" key="3">
    <source>
        <dbReference type="EMBL" id="RNE98995.1"/>
    </source>
</evidence>
<sequence length="597" mass="64560">MPAVDVDVTTIPDMIEAQLTLSYSRLAHLVRLIVDQGNGHDVDIDKMNNRMDALARENAELRALLESLVEKNSRESWFQTELDELRGEVARVSDSCAENSNKLVSVTEEIQSRFDETEKRLKAETTTRANEVERFHLSVGEVQSAVRDMGGTLKHLQNFVDVWEGKPEKTEALTTRDAAGAFQHSTENRVEYLRSLPVFASVFDEVDVLRQMLRQQAADSLSAKTAAGAIRRFSAAEVSASGVSDANKVDRDAISGLQESLGGVLQRLKRLEGGLTPAFGQAKARPQQTPVHLSAEVEDISRLEKRLQQVENRLRSLSFQASDGGGAEKANLLGLNGRLWLAESGAETLPLQQLPQKEGETLTPGMPGRQPFRTYSQSQSQLPSQSQSQPRRSASASFGRHAPAPVGREGAPGSTGEGLALPQLQAVSSKGRNETSDPQALQGAGGEAPNPGDSAAHPTEVEAGRLRTSPPHSQAAAQNDEIQLRIARLEEGSTLLEMKKADRQELAQLEDALRQIVQNQALQPGSPLLQALMPRRPMSQQESRGMNAIESAYYGSLGLGPRSATPGRPVFVGGAAYSLRDNTGAVTPATVSSSHLL</sequence>
<dbReference type="RefSeq" id="XP_029223947.1">
    <property type="nucleotide sequence ID" value="XM_029375939.1"/>
</dbReference>
<feature type="coiled-coil region" evidence="1">
    <location>
        <begin position="293"/>
        <end position="320"/>
    </location>
</feature>
<evidence type="ECO:0000256" key="1">
    <source>
        <dbReference type="SAM" id="Coils"/>
    </source>
</evidence>
<organism evidence="3 4">
    <name type="scientific">Trypanosoma conorhini</name>
    <dbReference type="NCBI Taxonomy" id="83891"/>
    <lineage>
        <taxon>Eukaryota</taxon>
        <taxon>Discoba</taxon>
        <taxon>Euglenozoa</taxon>
        <taxon>Kinetoplastea</taxon>
        <taxon>Metakinetoplastina</taxon>
        <taxon>Trypanosomatida</taxon>
        <taxon>Trypanosomatidae</taxon>
        <taxon>Trypanosoma</taxon>
    </lineage>
</organism>
<evidence type="ECO:0000313" key="4">
    <source>
        <dbReference type="Proteomes" id="UP000284403"/>
    </source>
</evidence>
<protein>
    <submittedName>
        <fullName evidence="3">Uncharacterized protein</fullName>
    </submittedName>
</protein>
<dbReference type="GeneID" id="40322724"/>
<comment type="caution">
    <text evidence="3">The sequence shown here is derived from an EMBL/GenBank/DDBJ whole genome shotgun (WGS) entry which is preliminary data.</text>
</comment>
<proteinExistence type="predicted"/>
<evidence type="ECO:0000256" key="2">
    <source>
        <dbReference type="SAM" id="MobiDB-lite"/>
    </source>
</evidence>
<feature type="compositionally biased region" description="Low complexity" evidence="2">
    <location>
        <begin position="376"/>
        <end position="397"/>
    </location>
</feature>
<dbReference type="Proteomes" id="UP000284403">
    <property type="component" value="Unassembled WGS sequence"/>
</dbReference>
<name>A0A3R7JYQ1_9TRYP</name>
<keyword evidence="4" id="KW-1185">Reference proteome</keyword>
<keyword evidence="1" id="KW-0175">Coiled coil</keyword>
<feature type="region of interest" description="Disordered" evidence="2">
    <location>
        <begin position="350"/>
        <end position="480"/>
    </location>
</feature>
<dbReference type="EMBL" id="MKKU01000989">
    <property type="protein sequence ID" value="RNE98995.1"/>
    <property type="molecule type" value="Genomic_DNA"/>
</dbReference>